<feature type="compositionally biased region" description="Basic and acidic residues" evidence="1">
    <location>
        <begin position="123"/>
        <end position="136"/>
    </location>
</feature>
<feature type="compositionally biased region" description="Low complexity" evidence="1">
    <location>
        <begin position="233"/>
        <end position="246"/>
    </location>
</feature>
<sequence>MGSSNTSLSSILTVVITSNALNMLADLLPKLGWVLLGSNVLALPAPSGLSENYNILDPANEAWNFQRPDDLLEGSLSLHEGRLNRKRPLDQNSPHRVQPSQELLALEAEIRSSIQNGQKGLRHNREESTSNSDKRQRIPGGSPEGIWRSNLHPAAPSTHEPDEWFFSTPTMETSRPLSDLGPLYYDQGEVTHQPLLEQPPTPQLSDFHLLSPPWHDTSHFAGVDQFGQGNHFPLPSESNSNIISPPTYHSGSSSRHPDAFSPTWPSNMESFNLPQHLHFPEQWSASHQSLQPASESAAGAGTHVLHPSHAIDHLIDEDHFMSQLLAAFSPPLEGRKQNDPLSANPHAKHSIKNHSPTDHFSSELSNPIHTKGNHVDNGIVFNSWAPVLASNGNQPETHSSITNLGSRVSIPSHAAAGREDHIDEDQFVSQLLVDYDDSHNGNEKKESDKLRSNFLEPLTNRAGDRKDLHSTAIASTSKPPSISHGNERLNDGDDPSNGQLLETYDTPHDQNEHNAAKLVTQEAREDNQIQKLITPQRLIPMEVLMTHLTKASYPARSMNAEFLRRFTAKFDLKIREHFRKHKTAPIKYEEQKMNGYPAIMCPVPDQKNLSIIRVIERSFGHNVERSQGLSHFFRELVMWLVYINTAILRKTAGDGGSNWESETNSHDRLTDWLANEAFHPSGASFPILGVVENDKFPKDGKAFGRVQSVLLDYFSQVSSIETSLKTSISMILLQSNRNIKQELSSTYVLGDGDLDLVPTIEAIILEYTASRMKPDTPERRWILSQPVYKPAIQLGNLQVPSLDNFPPSLTPGKMIRKKAVFGKYEDLILKTFTSQRHRVPDFEKYQIDGLPVILQLHPNKRDYIVRIRHQDKSTIPKDIMVIRINFLLHHLQLCHRQLTNYLVSIKIKPIDGAREAFLNGFQSPEDGKYPVFGKVTVVEDSPRISDMENFNDLQIQVIDYLSDKKPSALVYRLSLALLGFWYKHQPVDYLTSYFESDTKYWKTMITLLSKETKNDLVK</sequence>
<comment type="caution">
    <text evidence="2">The sequence shown here is derived from an EMBL/GenBank/DDBJ whole genome shotgun (WGS) entry which is preliminary data.</text>
</comment>
<organism evidence="2 3">
    <name type="scientific">Puccinia striiformis</name>
    <dbReference type="NCBI Taxonomy" id="27350"/>
    <lineage>
        <taxon>Eukaryota</taxon>
        <taxon>Fungi</taxon>
        <taxon>Dikarya</taxon>
        <taxon>Basidiomycota</taxon>
        <taxon>Pucciniomycotina</taxon>
        <taxon>Pucciniomycetes</taxon>
        <taxon>Pucciniales</taxon>
        <taxon>Pucciniaceae</taxon>
        <taxon>Puccinia</taxon>
    </lineage>
</organism>
<dbReference type="EMBL" id="PKSL01000089">
    <property type="protein sequence ID" value="POW06211.1"/>
    <property type="molecule type" value="Genomic_DNA"/>
</dbReference>
<accession>A0A2S4V9L9</accession>
<feature type="region of interest" description="Disordered" evidence="1">
    <location>
        <begin position="438"/>
        <end position="510"/>
    </location>
</feature>
<feature type="region of interest" description="Disordered" evidence="1">
    <location>
        <begin position="115"/>
        <end position="165"/>
    </location>
</feature>
<feature type="region of interest" description="Disordered" evidence="1">
    <location>
        <begin position="225"/>
        <end position="260"/>
    </location>
</feature>
<feature type="compositionally biased region" description="Polar residues" evidence="1">
    <location>
        <begin position="472"/>
        <end position="484"/>
    </location>
</feature>
<feature type="compositionally biased region" description="Basic and acidic residues" evidence="1">
    <location>
        <begin position="438"/>
        <end position="451"/>
    </location>
</feature>
<dbReference type="Proteomes" id="UP000239156">
    <property type="component" value="Unassembled WGS sequence"/>
</dbReference>
<evidence type="ECO:0000313" key="2">
    <source>
        <dbReference type="EMBL" id="POW06211.1"/>
    </source>
</evidence>
<dbReference type="VEuPathDB" id="FungiDB:PSTT_09079"/>
<reference evidence="2" key="1">
    <citation type="submission" date="2017-12" db="EMBL/GenBank/DDBJ databases">
        <title>Gene loss provides genomic basis for host adaptation in cereal stripe rust fungi.</title>
        <authorList>
            <person name="Xia C."/>
        </authorList>
    </citation>
    <scope>NUCLEOTIDE SEQUENCE [LARGE SCALE GENOMIC DNA]</scope>
    <source>
        <strain evidence="2">93-210</strain>
    </source>
</reference>
<gene>
    <name evidence="2" type="ORF">PSTT_09079</name>
</gene>
<evidence type="ECO:0000313" key="3">
    <source>
        <dbReference type="Proteomes" id="UP000239156"/>
    </source>
</evidence>
<proteinExistence type="predicted"/>
<dbReference type="AlphaFoldDB" id="A0A2S4V9L9"/>
<name>A0A2S4V9L9_9BASI</name>
<protein>
    <submittedName>
        <fullName evidence="2">Uncharacterized protein</fullName>
    </submittedName>
</protein>
<keyword evidence="3" id="KW-1185">Reference proteome</keyword>
<evidence type="ECO:0000256" key="1">
    <source>
        <dbReference type="SAM" id="MobiDB-lite"/>
    </source>
</evidence>
<dbReference type="VEuPathDB" id="FungiDB:PSHT_04380"/>
<feature type="region of interest" description="Disordered" evidence="1">
    <location>
        <begin position="335"/>
        <end position="363"/>
    </location>
</feature>